<reference evidence="16 17" key="1">
    <citation type="submission" date="2018-08" db="EMBL/GenBank/DDBJ databases">
        <title>A genome reference for cultivated species of the human gut microbiota.</title>
        <authorList>
            <person name="Zou Y."/>
            <person name="Xue W."/>
            <person name="Luo G."/>
        </authorList>
    </citation>
    <scope>NUCLEOTIDE SEQUENCE [LARGE SCALE GENOMIC DNA]</scope>
    <source>
        <strain evidence="16 17">AM33-3BH</strain>
    </source>
</reference>
<protein>
    <recommendedName>
        <fullName evidence="4">16S rRNA (cytosine(967)-C(5))-methyltransferase</fullName>
        <ecNumber evidence="4">2.1.1.176</ecNumber>
    </recommendedName>
    <alternativeName>
        <fullName evidence="11">16S rRNA m5C967 methyltransferase</fullName>
    </alternativeName>
    <alternativeName>
        <fullName evidence="12">rRNA (cytosine-C(5)-)-methyltransferase RsmB</fullName>
    </alternativeName>
</protein>
<keyword evidence="6" id="KW-0698">rRNA processing</keyword>
<evidence type="ECO:0000259" key="15">
    <source>
        <dbReference type="PROSITE" id="PS51686"/>
    </source>
</evidence>
<dbReference type="InterPro" id="IPR006027">
    <property type="entry name" value="NusB_RsmB_TIM44"/>
</dbReference>
<evidence type="ECO:0000256" key="6">
    <source>
        <dbReference type="ARBA" id="ARBA00022552"/>
    </source>
</evidence>
<keyword evidence="8 14" id="KW-0808">Transferase</keyword>
<evidence type="ECO:0000313" key="17">
    <source>
        <dbReference type="Proteomes" id="UP000285773"/>
    </source>
</evidence>
<feature type="active site" description="Nucleophile" evidence="14">
    <location>
        <position position="377"/>
    </location>
</feature>
<feature type="binding site" evidence="14">
    <location>
        <position position="324"/>
    </location>
    <ligand>
        <name>S-adenosyl-L-methionine</name>
        <dbReference type="ChEBI" id="CHEBI:59789"/>
    </ligand>
</feature>
<dbReference type="Gene3D" id="1.10.940.10">
    <property type="entry name" value="NusB-like"/>
    <property type="match status" value="1"/>
</dbReference>
<dbReference type="CDD" id="cd02440">
    <property type="entry name" value="AdoMet_MTases"/>
    <property type="match status" value="1"/>
</dbReference>
<comment type="function">
    <text evidence="1">Specifically methylates the cytosine at position 967 (m5C967) of 16S rRNA.</text>
</comment>
<dbReference type="InterPro" id="IPR049560">
    <property type="entry name" value="MeTrfase_RsmB-F_NOP2_cat"/>
</dbReference>
<comment type="similarity">
    <text evidence="3 14">Belongs to the class I-like SAM-binding methyltransferase superfamily. RsmB/NOP family.</text>
</comment>
<proteinExistence type="inferred from homology"/>
<dbReference type="PRINTS" id="PR02008">
    <property type="entry name" value="RCMTFAMILY"/>
</dbReference>
<dbReference type="FunFam" id="3.40.50.150:FF:000022">
    <property type="entry name" value="Ribosomal RNA small subunit methyltransferase B"/>
    <property type="match status" value="1"/>
</dbReference>
<dbReference type="GO" id="GO:0008649">
    <property type="term" value="F:rRNA methyltransferase activity"/>
    <property type="evidence" value="ECO:0007669"/>
    <property type="project" value="InterPro"/>
</dbReference>
<evidence type="ECO:0000256" key="10">
    <source>
        <dbReference type="ARBA" id="ARBA00022884"/>
    </source>
</evidence>
<evidence type="ECO:0000256" key="3">
    <source>
        <dbReference type="ARBA" id="ARBA00007494"/>
    </source>
</evidence>
<dbReference type="InterPro" id="IPR023267">
    <property type="entry name" value="RCMT"/>
</dbReference>
<dbReference type="InterPro" id="IPR001678">
    <property type="entry name" value="MeTrfase_RsmB-F_NOP2_dom"/>
</dbReference>
<evidence type="ECO:0000256" key="14">
    <source>
        <dbReference type="PROSITE-ProRule" id="PRU01023"/>
    </source>
</evidence>
<dbReference type="GO" id="GO:0006355">
    <property type="term" value="P:regulation of DNA-templated transcription"/>
    <property type="evidence" value="ECO:0007669"/>
    <property type="project" value="InterPro"/>
</dbReference>
<evidence type="ECO:0000256" key="7">
    <source>
        <dbReference type="ARBA" id="ARBA00022603"/>
    </source>
</evidence>
<dbReference type="RefSeq" id="WP_049473351.1">
    <property type="nucleotide sequence ID" value="NZ_JADMPM010000032.1"/>
</dbReference>
<keyword evidence="10 14" id="KW-0694">RNA-binding</keyword>
<dbReference type="SUPFAM" id="SSF53335">
    <property type="entry name" value="S-adenosyl-L-methionine-dependent methyltransferases"/>
    <property type="match status" value="1"/>
</dbReference>
<dbReference type="NCBIfam" id="NF011494">
    <property type="entry name" value="PRK14902.1"/>
    <property type="match status" value="1"/>
</dbReference>
<dbReference type="GO" id="GO:0005737">
    <property type="term" value="C:cytoplasm"/>
    <property type="evidence" value="ECO:0007669"/>
    <property type="project" value="UniProtKB-SubCell"/>
</dbReference>
<dbReference type="InterPro" id="IPR035926">
    <property type="entry name" value="NusB-like_sf"/>
</dbReference>
<comment type="subcellular location">
    <subcellularLocation>
        <location evidence="2">Cytoplasm</location>
    </subcellularLocation>
</comment>
<name>A0A414CEI5_STRPA</name>
<dbReference type="PROSITE" id="PS51686">
    <property type="entry name" value="SAM_MT_RSMB_NOP"/>
    <property type="match status" value="1"/>
</dbReference>
<evidence type="ECO:0000256" key="1">
    <source>
        <dbReference type="ARBA" id="ARBA00002724"/>
    </source>
</evidence>
<feature type="binding site" evidence="14">
    <location>
        <begin position="254"/>
        <end position="260"/>
    </location>
    <ligand>
        <name>S-adenosyl-L-methionine</name>
        <dbReference type="ChEBI" id="CHEBI:59789"/>
    </ligand>
</feature>
<dbReference type="InterPro" id="IPR004573">
    <property type="entry name" value="rRNA_ssu_MeTfrase_B"/>
</dbReference>
<keyword evidence="7 14" id="KW-0489">Methyltransferase</keyword>
<dbReference type="GO" id="GO:0003723">
    <property type="term" value="F:RNA binding"/>
    <property type="evidence" value="ECO:0007669"/>
    <property type="project" value="UniProtKB-UniRule"/>
</dbReference>
<evidence type="ECO:0000256" key="12">
    <source>
        <dbReference type="ARBA" id="ARBA00031088"/>
    </source>
</evidence>
<dbReference type="PANTHER" id="PTHR22807:SF53">
    <property type="entry name" value="RIBOSOMAL RNA SMALL SUBUNIT METHYLTRANSFERASE B-RELATED"/>
    <property type="match status" value="1"/>
</dbReference>
<evidence type="ECO:0000256" key="11">
    <source>
        <dbReference type="ARBA" id="ARBA00030399"/>
    </source>
</evidence>
<dbReference type="InterPro" id="IPR029063">
    <property type="entry name" value="SAM-dependent_MTases_sf"/>
</dbReference>
<sequence length="437" mass="49709">MEVKQMNAREQIVRVLEEVFEQGAYSNIALNQALEHSQLSDKDRSFVTEVVYGTVARKITLEWYLAHVIEDRTKLDPWLYYLLMMSLYQLVYLDRIPDHAIVNEAVRIAKRRKEGSEKFVNAILRKLLREGLPAIDTIKRKNKRYSVEYSLPVWLVKALIEEYGEERACAIFKSLYQRNKSSIRVIDLDEKEELAQLLEATSSLLAPSALVKEQGHFAAHSLFKEGRITIQDESSQLVAPALDLQGDEWVLDACAAPGGKTTHLASYLTTGKVTALDLYDHKLKLIQENANRLHVADKILTKKLDATKVFETFGPDAFDKILVDAPCSGIGLIRRKPDIKYNKESADFVSLQAIQLAILDSVCQSVRKGGIIVYSTCTIMGKENFEVVDQFLKNHPNFEQVPLDHERKDILKNDCILITPELYGSDGFFISRFKRIS</sequence>
<evidence type="ECO:0000256" key="9">
    <source>
        <dbReference type="ARBA" id="ARBA00022691"/>
    </source>
</evidence>
<comment type="catalytic activity">
    <reaction evidence="13">
        <text>cytidine(967) in 16S rRNA + S-adenosyl-L-methionine = 5-methylcytidine(967) in 16S rRNA + S-adenosyl-L-homocysteine + H(+)</text>
        <dbReference type="Rhea" id="RHEA:42748"/>
        <dbReference type="Rhea" id="RHEA-COMP:10219"/>
        <dbReference type="Rhea" id="RHEA-COMP:10220"/>
        <dbReference type="ChEBI" id="CHEBI:15378"/>
        <dbReference type="ChEBI" id="CHEBI:57856"/>
        <dbReference type="ChEBI" id="CHEBI:59789"/>
        <dbReference type="ChEBI" id="CHEBI:74483"/>
        <dbReference type="ChEBI" id="CHEBI:82748"/>
        <dbReference type="EC" id="2.1.1.176"/>
    </reaction>
</comment>
<evidence type="ECO:0000256" key="2">
    <source>
        <dbReference type="ARBA" id="ARBA00004496"/>
    </source>
</evidence>
<dbReference type="InterPro" id="IPR018314">
    <property type="entry name" value="RsmB/NOL1/NOP2-like_CS"/>
</dbReference>
<keyword evidence="5" id="KW-0963">Cytoplasm</keyword>
<dbReference type="SUPFAM" id="SSF48013">
    <property type="entry name" value="NusB-like"/>
    <property type="match status" value="1"/>
</dbReference>
<dbReference type="Pfam" id="PF01189">
    <property type="entry name" value="Methyltr_RsmB-F"/>
    <property type="match status" value="1"/>
</dbReference>
<dbReference type="NCBIfam" id="TIGR00563">
    <property type="entry name" value="rsmB"/>
    <property type="match status" value="1"/>
</dbReference>
<dbReference type="EMBL" id="QSIO01000006">
    <property type="protein sequence ID" value="RHC93324.1"/>
    <property type="molecule type" value="Genomic_DNA"/>
</dbReference>
<dbReference type="Pfam" id="PF01029">
    <property type="entry name" value="NusB"/>
    <property type="match status" value="1"/>
</dbReference>
<comment type="caution">
    <text evidence="16">The sequence shown here is derived from an EMBL/GenBank/DDBJ whole genome shotgun (WGS) entry which is preliminary data.</text>
</comment>
<feature type="domain" description="SAM-dependent MTase RsmB/NOP-type" evidence="15">
    <location>
        <begin position="159"/>
        <end position="436"/>
    </location>
</feature>
<evidence type="ECO:0000256" key="8">
    <source>
        <dbReference type="ARBA" id="ARBA00022679"/>
    </source>
</evidence>
<dbReference type="Gene3D" id="3.40.50.150">
    <property type="entry name" value="Vaccinia Virus protein VP39"/>
    <property type="match status" value="1"/>
</dbReference>
<dbReference type="PROSITE" id="PS01153">
    <property type="entry name" value="NOL1_NOP2_SUN"/>
    <property type="match status" value="1"/>
</dbReference>
<dbReference type="Proteomes" id="UP000285773">
    <property type="component" value="Unassembled WGS sequence"/>
</dbReference>
<organism evidence="16 17">
    <name type="scientific">Streptococcus parasanguinis</name>
    <dbReference type="NCBI Taxonomy" id="1318"/>
    <lineage>
        <taxon>Bacteria</taxon>
        <taxon>Bacillati</taxon>
        <taxon>Bacillota</taxon>
        <taxon>Bacilli</taxon>
        <taxon>Lactobacillales</taxon>
        <taxon>Streptococcaceae</taxon>
        <taxon>Streptococcus</taxon>
    </lineage>
</organism>
<feature type="binding site" evidence="14">
    <location>
        <position position="305"/>
    </location>
    <ligand>
        <name>S-adenosyl-L-methionine</name>
        <dbReference type="ChEBI" id="CHEBI:59789"/>
    </ligand>
</feature>
<dbReference type="FunFam" id="1.10.940.10:FF:000006">
    <property type="entry name" value="16S rRNA (Cytosine(967)-C(5))-methyltransferase RsmB"/>
    <property type="match status" value="1"/>
</dbReference>
<evidence type="ECO:0000256" key="13">
    <source>
        <dbReference type="ARBA" id="ARBA00047283"/>
    </source>
</evidence>
<dbReference type="EC" id="2.1.1.176" evidence="4"/>
<evidence type="ECO:0000256" key="4">
    <source>
        <dbReference type="ARBA" id="ARBA00012140"/>
    </source>
</evidence>
<feature type="binding site" evidence="14">
    <location>
        <position position="277"/>
    </location>
    <ligand>
        <name>S-adenosyl-L-methionine</name>
        <dbReference type="ChEBI" id="CHEBI:59789"/>
    </ligand>
</feature>
<keyword evidence="9 14" id="KW-0949">S-adenosyl-L-methionine</keyword>
<dbReference type="PANTHER" id="PTHR22807">
    <property type="entry name" value="NOP2 YEAST -RELATED NOL1/NOP2/FMU SUN DOMAIN-CONTAINING"/>
    <property type="match status" value="1"/>
</dbReference>
<dbReference type="AlphaFoldDB" id="A0A414CEI5"/>
<accession>A0A414CEI5</accession>
<evidence type="ECO:0000256" key="5">
    <source>
        <dbReference type="ARBA" id="ARBA00022490"/>
    </source>
</evidence>
<gene>
    <name evidence="16" type="ORF">DW820_10695</name>
</gene>
<evidence type="ECO:0000313" key="16">
    <source>
        <dbReference type="EMBL" id="RHC93324.1"/>
    </source>
</evidence>